<name>A0ABP8PLV9_9ACTN</name>
<dbReference type="Proteomes" id="UP001500503">
    <property type="component" value="Unassembled WGS sequence"/>
</dbReference>
<comment type="caution">
    <text evidence="2">The sequence shown here is derived from an EMBL/GenBank/DDBJ whole genome shotgun (WGS) entry which is preliminary data.</text>
</comment>
<keyword evidence="3" id="KW-1185">Reference proteome</keyword>
<feature type="region of interest" description="Disordered" evidence="1">
    <location>
        <begin position="35"/>
        <end position="117"/>
    </location>
</feature>
<reference evidence="3" key="1">
    <citation type="journal article" date="2019" name="Int. J. Syst. Evol. Microbiol.">
        <title>The Global Catalogue of Microorganisms (GCM) 10K type strain sequencing project: providing services to taxonomists for standard genome sequencing and annotation.</title>
        <authorList>
            <consortium name="The Broad Institute Genomics Platform"/>
            <consortium name="The Broad Institute Genome Sequencing Center for Infectious Disease"/>
            <person name="Wu L."/>
            <person name="Ma J."/>
        </authorList>
    </citation>
    <scope>NUCLEOTIDE SEQUENCE [LARGE SCALE GENOMIC DNA]</scope>
    <source>
        <strain evidence="3">JCM 17933</strain>
    </source>
</reference>
<feature type="compositionally biased region" description="Polar residues" evidence="1">
    <location>
        <begin position="46"/>
        <end position="57"/>
    </location>
</feature>
<evidence type="ECO:0000256" key="1">
    <source>
        <dbReference type="SAM" id="MobiDB-lite"/>
    </source>
</evidence>
<evidence type="ECO:0000313" key="3">
    <source>
        <dbReference type="Proteomes" id="UP001500503"/>
    </source>
</evidence>
<accession>A0ABP8PLV9</accession>
<evidence type="ECO:0000313" key="2">
    <source>
        <dbReference type="EMBL" id="GAA4489775.1"/>
    </source>
</evidence>
<dbReference type="EMBL" id="BAABHF010000015">
    <property type="protein sequence ID" value="GAA4489775.1"/>
    <property type="molecule type" value="Genomic_DNA"/>
</dbReference>
<sequence>MLTEAICNGLVSFSAKNIPASMPLIRCIYPASRAHRGATRDGSAPSAPTTTGESSTLKACHPRLHDTPRIRTSLSKPHGPPKSGAALPRRNAVNRASGGQGRSPANLLLRESSVASR</sequence>
<organism evidence="2 3">
    <name type="scientific">Actinoallomurus oryzae</name>
    <dbReference type="NCBI Taxonomy" id="502180"/>
    <lineage>
        <taxon>Bacteria</taxon>
        <taxon>Bacillati</taxon>
        <taxon>Actinomycetota</taxon>
        <taxon>Actinomycetes</taxon>
        <taxon>Streptosporangiales</taxon>
        <taxon>Thermomonosporaceae</taxon>
        <taxon>Actinoallomurus</taxon>
    </lineage>
</organism>
<protein>
    <submittedName>
        <fullName evidence="2">Uncharacterized protein</fullName>
    </submittedName>
</protein>
<gene>
    <name evidence="2" type="ORF">GCM10023191_021100</name>
</gene>
<proteinExistence type="predicted"/>